<evidence type="ECO:0000256" key="3">
    <source>
        <dbReference type="ARBA" id="ARBA00011738"/>
    </source>
</evidence>
<evidence type="ECO:0000256" key="4">
    <source>
        <dbReference type="ARBA" id="ARBA00022490"/>
    </source>
</evidence>
<dbReference type="OrthoDB" id="9791355at2"/>
<dbReference type="GO" id="GO:0045892">
    <property type="term" value="P:negative regulation of DNA-templated transcription"/>
    <property type="evidence" value="ECO:0007669"/>
    <property type="project" value="TreeGrafter"/>
</dbReference>
<dbReference type="GO" id="GO:0003700">
    <property type="term" value="F:DNA-binding transcription factor activity"/>
    <property type="evidence" value="ECO:0007669"/>
    <property type="project" value="InterPro"/>
</dbReference>
<dbReference type="Gene3D" id="2.30.30.90">
    <property type="match status" value="1"/>
</dbReference>
<evidence type="ECO:0000256" key="9">
    <source>
        <dbReference type="ARBA" id="ARBA00023159"/>
    </source>
</evidence>
<name>A0A1H3XT30_9ACTO</name>
<evidence type="ECO:0000256" key="1">
    <source>
        <dbReference type="ARBA" id="ARBA00004496"/>
    </source>
</evidence>
<evidence type="ECO:0000256" key="7">
    <source>
        <dbReference type="ARBA" id="ARBA00023015"/>
    </source>
</evidence>
<keyword evidence="11" id="KW-0464">Manganese</keyword>
<dbReference type="Gene3D" id="1.10.60.10">
    <property type="entry name" value="Iron dependent repressor, metal binding and dimerisation domain"/>
    <property type="match status" value="1"/>
</dbReference>
<dbReference type="InterPro" id="IPR008988">
    <property type="entry name" value="Transcriptional_repressor_C"/>
</dbReference>
<sequence length="220" mass="23705">MLSSTTEDYLKVIWALSEWSEDPVTIGSLARSLGLAPSSVSETIKRLASQGLVDHEPYRGIRLSERGEAAAVTMIRRHRVLETYLVRVFGYTWDEVHDEAEALEHGASDRLIDVMASALGNPAVDPHGDPIPRADGSLPECPEHVISLAELAPGREAEIVRVSDAAPELLRWCEKSGLTLGAQVRVTDVIAAAQLLEVAVATAPEPLTLSLAAAGSIWVR</sequence>
<keyword evidence="8" id="KW-0238">DNA-binding</keyword>
<dbReference type="Gene3D" id="1.10.10.10">
    <property type="entry name" value="Winged helix-like DNA-binding domain superfamily/Winged helix DNA-binding domain"/>
    <property type="match status" value="1"/>
</dbReference>
<evidence type="ECO:0000256" key="12">
    <source>
        <dbReference type="ARBA" id="ARBA00032593"/>
    </source>
</evidence>
<proteinExistence type="inferred from homology"/>
<dbReference type="SUPFAM" id="SSF50037">
    <property type="entry name" value="C-terminal domain of transcriptional repressors"/>
    <property type="match status" value="1"/>
</dbReference>
<comment type="subcellular location">
    <subcellularLocation>
        <location evidence="1">Cytoplasm</location>
    </subcellularLocation>
</comment>
<dbReference type="SUPFAM" id="SSF46785">
    <property type="entry name" value="Winged helix' DNA-binding domain"/>
    <property type="match status" value="1"/>
</dbReference>
<comment type="similarity">
    <text evidence="2">Belongs to the DtxR/MntR family.</text>
</comment>
<keyword evidence="9" id="KW-0010">Activator</keyword>
<dbReference type="InterPro" id="IPR036390">
    <property type="entry name" value="WH_DNA-bd_sf"/>
</dbReference>
<gene>
    <name evidence="14" type="ORF">SAMN02910418_00736</name>
</gene>
<dbReference type="GO" id="GO:0046914">
    <property type="term" value="F:transition metal ion binding"/>
    <property type="evidence" value="ECO:0007669"/>
    <property type="project" value="InterPro"/>
</dbReference>
<feature type="domain" description="HTH dtxR-type" evidence="13">
    <location>
        <begin position="1"/>
        <end position="64"/>
    </location>
</feature>
<keyword evidence="4" id="KW-0963">Cytoplasm</keyword>
<evidence type="ECO:0000313" key="14">
    <source>
        <dbReference type="EMBL" id="SEA02483.1"/>
    </source>
</evidence>
<reference evidence="15" key="1">
    <citation type="submission" date="2016-10" db="EMBL/GenBank/DDBJ databases">
        <authorList>
            <person name="Varghese N."/>
            <person name="Submissions S."/>
        </authorList>
    </citation>
    <scope>NUCLEOTIDE SEQUENCE [LARGE SCALE GENOMIC DNA]</scope>
    <source>
        <strain evidence="15">KPR-1</strain>
    </source>
</reference>
<dbReference type="EMBL" id="FNQV01000004">
    <property type="protein sequence ID" value="SEA02483.1"/>
    <property type="molecule type" value="Genomic_DNA"/>
</dbReference>
<comment type="subunit">
    <text evidence="3">Homodimer.</text>
</comment>
<evidence type="ECO:0000256" key="10">
    <source>
        <dbReference type="ARBA" id="ARBA00023163"/>
    </source>
</evidence>
<dbReference type="InterPro" id="IPR001367">
    <property type="entry name" value="Fe_dep_repressor"/>
</dbReference>
<dbReference type="SUPFAM" id="SSF47979">
    <property type="entry name" value="Iron-dependent repressor protein, dimerization domain"/>
    <property type="match status" value="1"/>
</dbReference>
<evidence type="ECO:0000256" key="8">
    <source>
        <dbReference type="ARBA" id="ARBA00023125"/>
    </source>
</evidence>
<evidence type="ECO:0000256" key="5">
    <source>
        <dbReference type="ARBA" id="ARBA00022491"/>
    </source>
</evidence>
<dbReference type="Pfam" id="PF02742">
    <property type="entry name" value="Fe_dep_repr_C"/>
    <property type="match status" value="1"/>
</dbReference>
<evidence type="ECO:0000256" key="2">
    <source>
        <dbReference type="ARBA" id="ARBA00007871"/>
    </source>
</evidence>
<dbReference type="RefSeq" id="WP_092562295.1">
    <property type="nucleotide sequence ID" value="NZ_FNQV01000004.1"/>
</dbReference>
<dbReference type="PANTHER" id="PTHR33238">
    <property type="entry name" value="IRON (METAL) DEPENDENT REPRESSOR, DTXR FAMILY"/>
    <property type="match status" value="1"/>
</dbReference>
<evidence type="ECO:0000259" key="13">
    <source>
        <dbReference type="PROSITE" id="PS50944"/>
    </source>
</evidence>
<dbReference type="InterPro" id="IPR036388">
    <property type="entry name" value="WH-like_DNA-bd_sf"/>
</dbReference>
<dbReference type="InterPro" id="IPR007167">
    <property type="entry name" value="Fe-transptr_FeoA-like"/>
</dbReference>
<dbReference type="AlphaFoldDB" id="A0A1H3XT30"/>
<organism evidence="14 15">
    <name type="scientific">Bowdeniella nasicola</name>
    <dbReference type="NCBI Taxonomy" id="208480"/>
    <lineage>
        <taxon>Bacteria</taxon>
        <taxon>Bacillati</taxon>
        <taxon>Actinomycetota</taxon>
        <taxon>Actinomycetes</taxon>
        <taxon>Actinomycetales</taxon>
        <taxon>Actinomycetaceae</taxon>
        <taxon>Bowdeniella</taxon>
    </lineage>
</organism>
<dbReference type="PANTHER" id="PTHR33238:SF11">
    <property type="entry name" value="TRANSCRIPTIONAL REGULATOR MNTR"/>
    <property type="match status" value="1"/>
</dbReference>
<dbReference type="SMART" id="SM00899">
    <property type="entry name" value="FeoA"/>
    <property type="match status" value="1"/>
</dbReference>
<dbReference type="InterPro" id="IPR022687">
    <property type="entry name" value="HTH_DTXR"/>
</dbReference>
<dbReference type="InterPro" id="IPR036421">
    <property type="entry name" value="Fe_dep_repressor_sf"/>
</dbReference>
<dbReference type="Proteomes" id="UP000199288">
    <property type="component" value="Unassembled WGS sequence"/>
</dbReference>
<keyword evidence="7" id="KW-0805">Transcription regulation</keyword>
<dbReference type="Pfam" id="PF04023">
    <property type="entry name" value="FeoA"/>
    <property type="match status" value="1"/>
</dbReference>
<dbReference type="InterPro" id="IPR038157">
    <property type="entry name" value="FeoA_core_dom"/>
</dbReference>
<evidence type="ECO:0000256" key="11">
    <source>
        <dbReference type="ARBA" id="ARBA00023211"/>
    </source>
</evidence>
<dbReference type="FunFam" id="1.10.60.10:FF:000004">
    <property type="entry name" value="DtxR family transcriptional regulator"/>
    <property type="match status" value="1"/>
</dbReference>
<dbReference type="SMART" id="SM00529">
    <property type="entry name" value="HTH_DTXR"/>
    <property type="match status" value="1"/>
</dbReference>
<dbReference type="InterPro" id="IPR022689">
    <property type="entry name" value="Iron_dep_repressor"/>
</dbReference>
<dbReference type="GO" id="GO:0046983">
    <property type="term" value="F:protein dimerization activity"/>
    <property type="evidence" value="ECO:0007669"/>
    <property type="project" value="InterPro"/>
</dbReference>
<keyword evidence="6" id="KW-0408">Iron</keyword>
<keyword evidence="10" id="KW-0804">Transcription</keyword>
<dbReference type="GO" id="GO:0005737">
    <property type="term" value="C:cytoplasm"/>
    <property type="evidence" value="ECO:0007669"/>
    <property type="project" value="UniProtKB-SubCell"/>
</dbReference>
<evidence type="ECO:0000313" key="15">
    <source>
        <dbReference type="Proteomes" id="UP000199288"/>
    </source>
</evidence>
<evidence type="ECO:0000256" key="6">
    <source>
        <dbReference type="ARBA" id="ARBA00023004"/>
    </source>
</evidence>
<keyword evidence="15" id="KW-1185">Reference proteome</keyword>
<accession>A0A1H3XT30</accession>
<protein>
    <recommendedName>
        <fullName evidence="12">Manganese transport regulator</fullName>
    </recommendedName>
</protein>
<dbReference type="GO" id="GO:0003677">
    <property type="term" value="F:DNA binding"/>
    <property type="evidence" value="ECO:0007669"/>
    <property type="project" value="UniProtKB-KW"/>
</dbReference>
<dbReference type="PROSITE" id="PS50944">
    <property type="entry name" value="HTH_DTXR"/>
    <property type="match status" value="1"/>
</dbReference>
<keyword evidence="5" id="KW-0678">Repressor</keyword>
<dbReference type="InterPro" id="IPR050536">
    <property type="entry name" value="DtxR_MntR_Metal-Reg"/>
</dbReference>
<dbReference type="Pfam" id="PF01325">
    <property type="entry name" value="Fe_dep_repress"/>
    <property type="match status" value="1"/>
</dbReference>